<dbReference type="AlphaFoldDB" id="A0A5C7GNB6"/>
<evidence type="ECO:0000313" key="3">
    <source>
        <dbReference type="Proteomes" id="UP000321080"/>
    </source>
</evidence>
<proteinExistence type="predicted"/>
<dbReference type="OrthoDB" id="1143801at2"/>
<reference evidence="2 3" key="1">
    <citation type="submission" date="2019-08" db="EMBL/GenBank/DDBJ databases">
        <title>Seonamhaeicola sediminis sp. nov., isolated from marine sediment.</title>
        <authorList>
            <person name="Cao W.R."/>
        </authorList>
    </citation>
    <scope>NUCLEOTIDE SEQUENCE [LARGE SCALE GENOMIC DNA]</scope>
    <source>
        <strain evidence="2 3">1505</strain>
    </source>
</reference>
<protein>
    <recommendedName>
        <fullName evidence="4">Anti-sigma factor</fullName>
    </recommendedName>
</protein>
<feature type="coiled-coil region" evidence="1">
    <location>
        <begin position="154"/>
        <end position="184"/>
    </location>
</feature>
<dbReference type="Proteomes" id="UP000321080">
    <property type="component" value="Unassembled WGS sequence"/>
</dbReference>
<evidence type="ECO:0000313" key="2">
    <source>
        <dbReference type="EMBL" id="TXG39451.1"/>
    </source>
</evidence>
<dbReference type="RefSeq" id="WP_147767021.1">
    <property type="nucleotide sequence ID" value="NZ_VRKQ01000008.1"/>
</dbReference>
<dbReference type="EMBL" id="VRKQ01000008">
    <property type="protein sequence ID" value="TXG39451.1"/>
    <property type="molecule type" value="Genomic_DNA"/>
</dbReference>
<sequence length="184" mass="21264">MSNDNIEKLFSRLENEFDIEHPDANHSQRFLDKLNNQGALSLNKKDSKWRRLWKPLVGVAATVALLATFVFNSPQEYKVPDLASISPEMAETESIFLVSLTKELENLNSEKMPEYQELIVDALFEIKLLEENYKQLIIGLKENPNDELVLSAMILNFQKRIDVLEETKDKIEELKQTNTNQNII</sequence>
<comment type="caution">
    <text evidence="2">The sequence shown here is derived from an EMBL/GenBank/DDBJ whole genome shotgun (WGS) entry which is preliminary data.</text>
</comment>
<accession>A0A5C7GNB6</accession>
<evidence type="ECO:0000256" key="1">
    <source>
        <dbReference type="SAM" id="Coils"/>
    </source>
</evidence>
<keyword evidence="3" id="KW-1185">Reference proteome</keyword>
<organism evidence="2 3">
    <name type="scientific">Seonamhaeicola maritimus</name>
    <dbReference type="NCBI Taxonomy" id="2591822"/>
    <lineage>
        <taxon>Bacteria</taxon>
        <taxon>Pseudomonadati</taxon>
        <taxon>Bacteroidota</taxon>
        <taxon>Flavobacteriia</taxon>
        <taxon>Flavobacteriales</taxon>
        <taxon>Flavobacteriaceae</taxon>
    </lineage>
</organism>
<keyword evidence="1" id="KW-0175">Coiled coil</keyword>
<gene>
    <name evidence="2" type="ORF">FUA22_06145</name>
</gene>
<name>A0A5C7GNB6_9FLAO</name>
<evidence type="ECO:0008006" key="4">
    <source>
        <dbReference type="Google" id="ProtNLM"/>
    </source>
</evidence>